<evidence type="ECO:0000256" key="5">
    <source>
        <dbReference type="SAM" id="MobiDB-lite"/>
    </source>
</evidence>
<dbReference type="PROSITE" id="PS50160">
    <property type="entry name" value="DNA_LIGASE_A3"/>
    <property type="match status" value="1"/>
</dbReference>
<evidence type="ECO:0000256" key="3">
    <source>
        <dbReference type="ARBA" id="ARBA00022598"/>
    </source>
</evidence>
<feature type="compositionally biased region" description="Basic residues" evidence="5">
    <location>
        <begin position="315"/>
        <end position="328"/>
    </location>
</feature>
<protein>
    <recommendedName>
        <fullName evidence="2">DNA ligase (ATP)</fullName>
        <ecNumber evidence="2">6.5.1.1</ecNumber>
    </recommendedName>
</protein>
<dbReference type="InterPro" id="IPR014146">
    <property type="entry name" value="LigD_ligase_dom"/>
</dbReference>
<dbReference type="SUPFAM" id="SSF50249">
    <property type="entry name" value="Nucleic acid-binding proteins"/>
    <property type="match status" value="1"/>
</dbReference>
<dbReference type="InterPro" id="IPR012309">
    <property type="entry name" value="DNA_ligase_ATP-dep_C"/>
</dbReference>
<sequence length="334" mass="38152">MLASLGKEPFDDPDWIFEIKWDGYRAIAELGKELKLYSRNGVSFIKKYIPIVDALQEQQHEMILDGEIVAYNEDHLPDFQTLQHFGEQHNVPLVYHVFDLLYLNGHDIKSLTNIERKELLKEALVESDFIKYCDHVDGKGVDFFKAAKENNLEGMIAKRASAPYSEGHRSGDWLKIKHHNTEEVIIAGFTEPRGSRKKFGALILGRYKNDTLIYAGHTGTGFDEKSLTEVAQKLKPLIRKSSPFDVTPKTNMPATWVQPKLVCNIKYTELTNEHIFRHPVFMGLRIDKSPKEVTVPKNEKAMASKPTKTQNVKTAPKKSKSSKKQNQRKIKDAC</sequence>
<proteinExistence type="inferred from homology"/>
<dbReference type="CDD" id="cd07971">
    <property type="entry name" value="OBF_DNA_ligase_LigD"/>
    <property type="match status" value="1"/>
</dbReference>
<evidence type="ECO:0000313" key="8">
    <source>
        <dbReference type="Proteomes" id="UP001202248"/>
    </source>
</evidence>
<organism evidence="7 8">
    <name type="scientific">Niabella ginsengisoli</name>
    <dbReference type="NCBI Taxonomy" id="522298"/>
    <lineage>
        <taxon>Bacteria</taxon>
        <taxon>Pseudomonadati</taxon>
        <taxon>Bacteroidota</taxon>
        <taxon>Chitinophagia</taxon>
        <taxon>Chitinophagales</taxon>
        <taxon>Chitinophagaceae</taxon>
        <taxon>Niabella</taxon>
    </lineage>
</organism>
<dbReference type="Pfam" id="PF01068">
    <property type="entry name" value="DNA_ligase_A_M"/>
    <property type="match status" value="1"/>
</dbReference>
<dbReference type="InterPro" id="IPR050191">
    <property type="entry name" value="ATP-dep_DNA_ligase"/>
</dbReference>
<dbReference type="NCBIfam" id="TIGR02779">
    <property type="entry name" value="NHEJ_ligase_lig"/>
    <property type="match status" value="1"/>
</dbReference>
<dbReference type="SUPFAM" id="SSF56091">
    <property type="entry name" value="DNA ligase/mRNA capping enzyme, catalytic domain"/>
    <property type="match status" value="1"/>
</dbReference>
<dbReference type="Proteomes" id="UP001202248">
    <property type="component" value="Unassembled WGS sequence"/>
</dbReference>
<dbReference type="EMBL" id="JAKWBL010000001">
    <property type="protein sequence ID" value="MCH5596844.1"/>
    <property type="molecule type" value="Genomic_DNA"/>
</dbReference>
<dbReference type="Gene3D" id="3.30.470.30">
    <property type="entry name" value="DNA ligase/mRNA capping enzyme"/>
    <property type="match status" value="1"/>
</dbReference>
<evidence type="ECO:0000256" key="4">
    <source>
        <dbReference type="ARBA" id="ARBA00034003"/>
    </source>
</evidence>
<reference evidence="7 8" key="1">
    <citation type="submission" date="2022-02" db="EMBL/GenBank/DDBJ databases">
        <authorList>
            <person name="Min J."/>
        </authorList>
    </citation>
    <scope>NUCLEOTIDE SEQUENCE [LARGE SCALE GENOMIC DNA]</scope>
    <source>
        <strain evidence="7 8">GR10-1</strain>
    </source>
</reference>
<feature type="domain" description="ATP-dependent DNA ligase family profile" evidence="6">
    <location>
        <begin position="86"/>
        <end position="187"/>
    </location>
</feature>
<gene>
    <name evidence="7" type="primary">ligD</name>
    <name evidence="7" type="ORF">MKP09_02345</name>
</gene>
<keyword evidence="3 7" id="KW-0436">Ligase</keyword>
<evidence type="ECO:0000259" key="6">
    <source>
        <dbReference type="PROSITE" id="PS50160"/>
    </source>
</evidence>
<dbReference type="EC" id="6.5.1.1" evidence="2"/>
<evidence type="ECO:0000256" key="1">
    <source>
        <dbReference type="ARBA" id="ARBA00007572"/>
    </source>
</evidence>
<accession>A0ABS9SEQ5</accession>
<dbReference type="InterPro" id="IPR012310">
    <property type="entry name" value="DNA_ligase_ATP-dep_cent"/>
</dbReference>
<dbReference type="Gene3D" id="2.40.50.140">
    <property type="entry name" value="Nucleic acid-binding proteins"/>
    <property type="match status" value="1"/>
</dbReference>
<feature type="region of interest" description="Disordered" evidence="5">
    <location>
        <begin position="292"/>
        <end position="334"/>
    </location>
</feature>
<dbReference type="Gene3D" id="3.30.1490.70">
    <property type="match status" value="1"/>
</dbReference>
<evidence type="ECO:0000313" key="7">
    <source>
        <dbReference type="EMBL" id="MCH5596844.1"/>
    </source>
</evidence>
<dbReference type="PANTHER" id="PTHR45674:SF4">
    <property type="entry name" value="DNA LIGASE 1"/>
    <property type="match status" value="1"/>
</dbReference>
<dbReference type="CDD" id="cd07906">
    <property type="entry name" value="Adenylation_DNA_ligase_LigD_LigC"/>
    <property type="match status" value="1"/>
</dbReference>
<comment type="catalytic activity">
    <reaction evidence="4">
        <text>ATP + (deoxyribonucleotide)n-3'-hydroxyl + 5'-phospho-(deoxyribonucleotide)m = (deoxyribonucleotide)n+m + AMP + diphosphate.</text>
        <dbReference type="EC" id="6.5.1.1"/>
    </reaction>
</comment>
<dbReference type="Pfam" id="PF04679">
    <property type="entry name" value="DNA_ligase_A_C"/>
    <property type="match status" value="1"/>
</dbReference>
<dbReference type="GO" id="GO:0016874">
    <property type="term" value="F:ligase activity"/>
    <property type="evidence" value="ECO:0007669"/>
    <property type="project" value="UniProtKB-KW"/>
</dbReference>
<dbReference type="InterPro" id="IPR012340">
    <property type="entry name" value="NA-bd_OB-fold"/>
</dbReference>
<name>A0ABS9SEQ5_9BACT</name>
<comment type="caution">
    <text evidence="7">The sequence shown here is derived from an EMBL/GenBank/DDBJ whole genome shotgun (WGS) entry which is preliminary data.</text>
</comment>
<keyword evidence="8" id="KW-1185">Reference proteome</keyword>
<comment type="similarity">
    <text evidence="1">Belongs to the ATP-dependent DNA ligase family.</text>
</comment>
<evidence type="ECO:0000256" key="2">
    <source>
        <dbReference type="ARBA" id="ARBA00012727"/>
    </source>
</evidence>
<dbReference type="PANTHER" id="PTHR45674">
    <property type="entry name" value="DNA LIGASE 1/3 FAMILY MEMBER"/>
    <property type="match status" value="1"/>
</dbReference>
<dbReference type="RefSeq" id="WP_240826258.1">
    <property type="nucleotide sequence ID" value="NZ_JAKWBL010000001.1"/>
</dbReference>